<comment type="caution">
    <text evidence="3">The sequence shown here is derived from an EMBL/GenBank/DDBJ whole genome shotgun (WGS) entry which is preliminary data.</text>
</comment>
<keyword evidence="1" id="KW-0732">Signal</keyword>
<evidence type="ECO:0000256" key="1">
    <source>
        <dbReference type="SAM" id="SignalP"/>
    </source>
</evidence>
<gene>
    <name evidence="3" type="ORF">GCM10007392_02600</name>
</gene>
<reference evidence="3" key="2">
    <citation type="submission" date="2020-09" db="EMBL/GenBank/DDBJ databases">
        <authorList>
            <person name="Sun Q."/>
            <person name="Kim S."/>
        </authorList>
    </citation>
    <scope>NUCLEOTIDE SEQUENCE</scope>
    <source>
        <strain evidence="3">KCTC 22169</strain>
    </source>
</reference>
<dbReference type="RefSeq" id="WP_189606688.1">
    <property type="nucleotide sequence ID" value="NZ_BMXR01000001.1"/>
</dbReference>
<protein>
    <recommendedName>
        <fullName evidence="2">Spore coat protein U/FanG domain-containing protein</fullName>
    </recommendedName>
</protein>
<organism evidence="3 4">
    <name type="scientific">Saccharospirillum salsuginis</name>
    <dbReference type="NCBI Taxonomy" id="418750"/>
    <lineage>
        <taxon>Bacteria</taxon>
        <taxon>Pseudomonadati</taxon>
        <taxon>Pseudomonadota</taxon>
        <taxon>Gammaproteobacteria</taxon>
        <taxon>Oceanospirillales</taxon>
        <taxon>Saccharospirillaceae</taxon>
        <taxon>Saccharospirillum</taxon>
    </lineage>
</organism>
<keyword evidence="4" id="KW-1185">Reference proteome</keyword>
<dbReference type="PANTHER" id="PTHR37089:SF3">
    <property type="entry name" value="EXPORTED PROTEIN"/>
    <property type="match status" value="1"/>
</dbReference>
<name>A0A918N4X7_9GAMM</name>
<reference evidence="3" key="1">
    <citation type="journal article" date="2014" name="Int. J. Syst. Evol. Microbiol.">
        <title>Complete genome sequence of Corynebacterium casei LMG S-19264T (=DSM 44701T), isolated from a smear-ripened cheese.</title>
        <authorList>
            <consortium name="US DOE Joint Genome Institute (JGI-PGF)"/>
            <person name="Walter F."/>
            <person name="Albersmeier A."/>
            <person name="Kalinowski J."/>
            <person name="Ruckert C."/>
        </authorList>
    </citation>
    <scope>NUCLEOTIDE SEQUENCE</scope>
    <source>
        <strain evidence="3">KCTC 22169</strain>
    </source>
</reference>
<feature type="domain" description="Spore coat protein U/FanG" evidence="2">
    <location>
        <begin position="27"/>
        <end position="160"/>
    </location>
</feature>
<dbReference type="PANTHER" id="PTHR37089">
    <property type="entry name" value="PROTEIN U-RELATED"/>
    <property type="match status" value="1"/>
</dbReference>
<evidence type="ECO:0000259" key="2">
    <source>
        <dbReference type="Pfam" id="PF05229"/>
    </source>
</evidence>
<dbReference type="AlphaFoldDB" id="A0A918N4X7"/>
<proteinExistence type="predicted"/>
<feature type="signal peptide" evidence="1">
    <location>
        <begin position="1"/>
        <end position="22"/>
    </location>
</feature>
<dbReference type="EMBL" id="BMXR01000001">
    <property type="protein sequence ID" value="GGX39621.1"/>
    <property type="molecule type" value="Genomic_DNA"/>
</dbReference>
<feature type="chain" id="PRO_5036688414" description="Spore coat protein U/FanG domain-containing protein" evidence="1">
    <location>
        <begin position="23"/>
        <end position="163"/>
    </location>
</feature>
<evidence type="ECO:0000313" key="3">
    <source>
        <dbReference type="EMBL" id="GGX39621.1"/>
    </source>
</evidence>
<accession>A0A918N4X7</accession>
<dbReference type="InterPro" id="IPR007893">
    <property type="entry name" value="Spore_coat_U/FanG"/>
</dbReference>
<dbReference type="Pfam" id="PF05229">
    <property type="entry name" value="SCPU"/>
    <property type="match status" value="1"/>
</dbReference>
<dbReference type="InterPro" id="IPR053167">
    <property type="entry name" value="Spore_coat_component"/>
</dbReference>
<dbReference type="Proteomes" id="UP000626148">
    <property type="component" value="Unassembled WGS sequence"/>
</dbReference>
<sequence length="163" mass="17261">MRYVASTVIGLLAGFSSIVGQAETTATTSFQVGAHIQSSCRVQSEDLRFLSLSSAESQALNASATLSVHCTRGTYGDIRLGPGMQPAAESEHRRLSGEGGRSLGYRLQLVRGEASPGEEAWDTVPAPLVSDDTARRLTLHGRLDQAPDSPGLLTDTVTVTLVY</sequence>
<evidence type="ECO:0000313" key="4">
    <source>
        <dbReference type="Proteomes" id="UP000626148"/>
    </source>
</evidence>